<dbReference type="FunFam" id="3.40.309.10:FF:000004">
    <property type="entry name" value="Succinate-semialdehyde dehydrogenase I"/>
    <property type="match status" value="1"/>
</dbReference>
<dbReference type="Proteomes" id="UP000490800">
    <property type="component" value="Unassembled WGS sequence"/>
</dbReference>
<dbReference type="InterPro" id="IPR016160">
    <property type="entry name" value="Ald_DH_CS_CYS"/>
</dbReference>
<dbReference type="GO" id="GO:0009450">
    <property type="term" value="P:gamma-aminobutyric acid catabolic process"/>
    <property type="evidence" value="ECO:0007669"/>
    <property type="project" value="InterPro"/>
</dbReference>
<dbReference type="Pfam" id="PF00171">
    <property type="entry name" value="Aldedh"/>
    <property type="match status" value="1"/>
</dbReference>
<dbReference type="PROSITE" id="PS00070">
    <property type="entry name" value="ALDEHYDE_DEHYDR_CYS"/>
    <property type="match status" value="1"/>
</dbReference>
<evidence type="ECO:0000313" key="5">
    <source>
        <dbReference type="Proteomes" id="UP000490800"/>
    </source>
</evidence>
<keyword evidence="2 4" id="KW-0560">Oxidoreductase</keyword>
<accession>A0A7X3FIF3</accession>
<dbReference type="GO" id="GO:0004777">
    <property type="term" value="F:succinate-semialdehyde dehydrogenase (NAD+) activity"/>
    <property type="evidence" value="ECO:0007669"/>
    <property type="project" value="TreeGrafter"/>
</dbReference>
<proteinExistence type="inferred from homology"/>
<evidence type="ECO:0000256" key="2">
    <source>
        <dbReference type="ARBA" id="ARBA00023002"/>
    </source>
</evidence>
<dbReference type="SUPFAM" id="SSF53720">
    <property type="entry name" value="ALDH-like"/>
    <property type="match status" value="1"/>
</dbReference>
<dbReference type="CDD" id="cd07103">
    <property type="entry name" value="ALDH_F5_SSADH_GabD"/>
    <property type="match status" value="1"/>
</dbReference>
<organism evidence="4 5">
    <name type="scientific">Paenibacillus lutrae</name>
    <dbReference type="NCBI Taxonomy" id="2078573"/>
    <lineage>
        <taxon>Bacteria</taxon>
        <taxon>Bacillati</taxon>
        <taxon>Bacillota</taxon>
        <taxon>Bacilli</taxon>
        <taxon>Bacillales</taxon>
        <taxon>Paenibacillaceae</taxon>
        <taxon>Paenibacillus</taxon>
    </lineage>
</organism>
<dbReference type="AlphaFoldDB" id="A0A7X3FIF3"/>
<evidence type="ECO:0000313" key="4">
    <source>
        <dbReference type="EMBL" id="MVP00290.1"/>
    </source>
</evidence>
<dbReference type="InterPro" id="IPR050740">
    <property type="entry name" value="Aldehyde_DH_Superfamily"/>
</dbReference>
<protein>
    <submittedName>
        <fullName evidence="4">Succinate-semialdehyde dehydrogenase</fullName>
        <ecNumber evidence="4">1.2.1.-</ecNumber>
    </submittedName>
</protein>
<dbReference type="RefSeq" id="WP_157336174.1">
    <property type="nucleotide sequence ID" value="NZ_RHLK01000006.1"/>
</dbReference>
<dbReference type="Gene3D" id="3.40.309.10">
    <property type="entry name" value="Aldehyde Dehydrogenase, Chain A, domain 2"/>
    <property type="match status" value="1"/>
</dbReference>
<dbReference type="InterPro" id="IPR015590">
    <property type="entry name" value="Aldehyde_DH_dom"/>
</dbReference>
<keyword evidence="5" id="KW-1185">Reference proteome</keyword>
<dbReference type="Gene3D" id="3.40.605.10">
    <property type="entry name" value="Aldehyde Dehydrogenase, Chain A, domain 1"/>
    <property type="match status" value="1"/>
</dbReference>
<evidence type="ECO:0000259" key="3">
    <source>
        <dbReference type="Pfam" id="PF00171"/>
    </source>
</evidence>
<dbReference type="FunFam" id="3.40.605.10:FF:000005">
    <property type="entry name" value="Succinate-semialdehyde dehydrogenase I"/>
    <property type="match status" value="1"/>
</dbReference>
<dbReference type="InterPro" id="IPR016163">
    <property type="entry name" value="Ald_DH_C"/>
</dbReference>
<name>A0A7X3FIF3_9BACL</name>
<feature type="domain" description="Aldehyde dehydrogenase" evidence="3">
    <location>
        <begin position="26"/>
        <end position="488"/>
    </location>
</feature>
<dbReference type="InterPro" id="IPR016162">
    <property type="entry name" value="Ald_DH_N"/>
</dbReference>
<dbReference type="EMBL" id="RHLK01000006">
    <property type="protein sequence ID" value="MVP00290.1"/>
    <property type="molecule type" value="Genomic_DNA"/>
</dbReference>
<dbReference type="OrthoDB" id="20170at2"/>
<comment type="caution">
    <text evidence="4">The sequence shown here is derived from an EMBL/GenBank/DDBJ whole genome shotgun (WGS) entry which is preliminary data.</text>
</comment>
<dbReference type="EC" id="1.2.1.-" evidence="4"/>
<dbReference type="InterPro" id="IPR016161">
    <property type="entry name" value="Ald_DH/histidinol_DH"/>
</dbReference>
<dbReference type="InterPro" id="IPR010102">
    <property type="entry name" value="Succ_semiAld_DH"/>
</dbReference>
<comment type="similarity">
    <text evidence="1">Belongs to the aldehyde dehydrogenase family.</text>
</comment>
<reference evidence="4 5" key="1">
    <citation type="journal article" date="2019" name="Microorganisms">
        <title>Paenibacillus lutrae sp. nov., A Chitinolytic Species Isolated from A River Otter in Castril Natural Park, Granada, Spain.</title>
        <authorList>
            <person name="Rodriguez M."/>
            <person name="Reina J.C."/>
            <person name="Bejar V."/>
            <person name="Llamas I."/>
        </authorList>
    </citation>
    <scope>NUCLEOTIDE SEQUENCE [LARGE SCALE GENOMIC DNA]</scope>
    <source>
        <strain evidence="4 5">N10</strain>
    </source>
</reference>
<evidence type="ECO:0000256" key="1">
    <source>
        <dbReference type="ARBA" id="ARBA00009986"/>
    </source>
</evidence>
<sequence>MTTPSLHRNEKHRNDEDWFNLINGEWIPSGSGKTNPVLNPSTLKEIATVPVCGKEETLQAISAAHQAFQTWSATSAYERSAILMNWYSLMMEHQDELAKLMTAEQGKPYEEAKGEIAYAASFISWYAEEAKRLYGDIIPASTANKRMFVIRQPVGVIAAITPWNFPAAMITRKVAPALASGCTCIVKPAGQTPLTALYMAKLAEEAGVPAGVLNVITGKSSVIGDTLFEDSRVAKVTFTGSTEVGKHIMRASAATMKKISLELGGHAPVIVLDDADAQLAAEQTLLSKFRNAGQTCVCANRIYVQKGIRPEFERLLGEKMARLQVGDGMKPGTSIGPLIDEDGMNKVIRQVENAVSGGAKIVTGGKAVKIPGHDGYFYEPTLLTGVDASMEIMQEETFGPVAPIVEFEDPEDAIRQANDSPFGLASYLFTSNLNQAIRIAERLQFGIVGVNDGLPSAAQAPFGGMKESGLGREGGKYGIEEYVEIKYISLGLQS</sequence>
<dbReference type="NCBIfam" id="TIGR01780">
    <property type="entry name" value="SSADH"/>
    <property type="match status" value="1"/>
</dbReference>
<gene>
    <name evidence="4" type="ORF">EDM21_12290</name>
</gene>
<dbReference type="PANTHER" id="PTHR43353">
    <property type="entry name" value="SUCCINATE-SEMIALDEHYDE DEHYDROGENASE, MITOCHONDRIAL"/>
    <property type="match status" value="1"/>
</dbReference>
<dbReference type="PANTHER" id="PTHR43353:SF5">
    <property type="entry name" value="SUCCINATE-SEMIALDEHYDE DEHYDROGENASE, MITOCHONDRIAL"/>
    <property type="match status" value="1"/>
</dbReference>